<evidence type="ECO:0000313" key="5">
    <source>
        <dbReference type="EMBL" id="SUN27314.1"/>
    </source>
</evidence>
<evidence type="ECO:0000313" key="8">
    <source>
        <dbReference type="Proteomes" id="UP000254076"/>
    </source>
</evidence>
<dbReference type="InterPro" id="IPR001387">
    <property type="entry name" value="Cro/C1-type_HTH"/>
</dbReference>
<evidence type="ECO:0000313" key="4">
    <source>
        <dbReference type="EMBL" id="SUN13727.1"/>
    </source>
</evidence>
<gene>
    <name evidence="3" type="ORF">NCTC8181_01142</name>
    <name evidence="4" type="ORF">NCTC8185_00990</name>
    <name evidence="5" type="ORF">NCTC9828_00274</name>
    <name evidence="2" type="ORF">WA04_05645</name>
</gene>
<dbReference type="Proteomes" id="UP000035346">
    <property type="component" value="Unassembled WGS sequence"/>
</dbReference>
<sequence>MTKVAEQLKQLRVKHQLSQDALAEQLFISRQAISKWGKWRYNTRFG</sequence>
<dbReference type="EMBL" id="UHEW01000005">
    <property type="protein sequence ID" value="SUN27314.1"/>
    <property type="molecule type" value="Genomic_DNA"/>
</dbReference>
<comment type="caution">
    <text evidence="2">The sequence shown here is derived from an EMBL/GenBank/DDBJ whole genome shotgun (WGS) entry which is preliminary data.</text>
</comment>
<evidence type="ECO:0000313" key="6">
    <source>
        <dbReference type="Proteomes" id="UP000035346"/>
    </source>
</evidence>
<dbReference type="InterPro" id="IPR010982">
    <property type="entry name" value="Lambda_DNA-bd_dom_sf"/>
</dbReference>
<dbReference type="SUPFAM" id="SSF47413">
    <property type="entry name" value="lambda repressor-like DNA-binding domains"/>
    <property type="match status" value="1"/>
</dbReference>
<reference evidence="7 8" key="2">
    <citation type="submission" date="2018-06" db="EMBL/GenBank/DDBJ databases">
        <authorList>
            <consortium name="Pathogen Informatics"/>
            <person name="Doyle S."/>
        </authorList>
    </citation>
    <scope>NUCLEOTIDE SEQUENCE [LARGE SCALE GENOMIC DNA]</scope>
    <source>
        <strain evidence="3 7">NCTC8181</strain>
        <strain evidence="4 8">NCTC8185</strain>
        <strain evidence="5 9">NCTC9828</strain>
    </source>
</reference>
<reference evidence="2 6" key="1">
    <citation type="journal article" date="2015" name="PLoS ONE">
        <title>Genomic analysis reveals the molecular basis for capsule loss in the group B streptococcus population.</title>
        <authorList>
            <consortium name="DEVANI Consortium"/>
            <person name="Rosini R."/>
            <person name="Campisi E."/>
            <person name="De Chiara M."/>
            <person name="Tettelin H."/>
            <person name="Rinaudo D."/>
            <person name="Toniolo C."/>
            <person name="Metruccio M."/>
            <person name="Guidotti S."/>
            <person name="Sorensen U.B."/>
            <person name="Kilian M."/>
            <person name="Ramirez M."/>
            <person name="Janulczyk R."/>
            <person name="Donati C."/>
            <person name="Grandi G."/>
            <person name="Margarit I."/>
        </authorList>
    </citation>
    <scope>NUCLEOTIDE SEQUENCE [LARGE SCALE GENOMIC DNA]</scope>
    <source>
        <strain evidence="2 6">DK-B-USS-215</strain>
    </source>
</reference>
<dbReference type="Proteomes" id="UP000254076">
    <property type="component" value="Unassembled WGS sequence"/>
</dbReference>
<name>A0A076YRZ2_STRAG</name>
<dbReference type="EMBL" id="UHEQ01000004">
    <property type="protein sequence ID" value="SUN13727.1"/>
    <property type="molecule type" value="Genomic_DNA"/>
</dbReference>
<proteinExistence type="predicted"/>
<organism evidence="2 6">
    <name type="scientific">Streptococcus agalactiae</name>
    <dbReference type="NCBI Taxonomy" id="1311"/>
    <lineage>
        <taxon>Bacteria</taxon>
        <taxon>Bacillati</taxon>
        <taxon>Bacillota</taxon>
        <taxon>Bacilli</taxon>
        <taxon>Lactobacillales</taxon>
        <taxon>Streptococcaceae</taxon>
        <taxon>Streptococcus</taxon>
    </lineage>
</organism>
<evidence type="ECO:0000313" key="7">
    <source>
        <dbReference type="Proteomes" id="UP000250200"/>
    </source>
</evidence>
<evidence type="ECO:0000313" key="2">
    <source>
        <dbReference type="EMBL" id="KLL38886.1"/>
    </source>
</evidence>
<dbReference type="PROSITE" id="PS50943">
    <property type="entry name" value="HTH_CROC1"/>
    <property type="match status" value="1"/>
</dbReference>
<dbReference type="Pfam" id="PF01381">
    <property type="entry name" value="HTH_3"/>
    <property type="match status" value="1"/>
</dbReference>
<evidence type="ECO:0000313" key="9">
    <source>
        <dbReference type="Proteomes" id="UP000255140"/>
    </source>
</evidence>
<dbReference type="RefSeq" id="WP_001871845.1">
    <property type="nucleotide sequence ID" value="NZ_CAACXY010000001.1"/>
</dbReference>
<dbReference type="GO" id="GO:0003677">
    <property type="term" value="F:DNA binding"/>
    <property type="evidence" value="ECO:0007669"/>
    <property type="project" value="InterPro"/>
</dbReference>
<dbReference type="Gene3D" id="1.10.260.40">
    <property type="entry name" value="lambda repressor-like DNA-binding domains"/>
    <property type="match status" value="1"/>
</dbReference>
<evidence type="ECO:0000259" key="1">
    <source>
        <dbReference type="PROSITE" id="PS50943"/>
    </source>
</evidence>
<dbReference type="EMBL" id="LBKL01000066">
    <property type="protein sequence ID" value="KLL38886.1"/>
    <property type="molecule type" value="Genomic_DNA"/>
</dbReference>
<dbReference type="CDD" id="cd00093">
    <property type="entry name" value="HTH_XRE"/>
    <property type="match status" value="1"/>
</dbReference>
<dbReference type="EMBL" id="UAVB01000001">
    <property type="protein sequence ID" value="SQA18101.1"/>
    <property type="molecule type" value="Genomic_DNA"/>
</dbReference>
<protein>
    <submittedName>
        <fullName evidence="3">SPBc2 prophage-derived HTH-type transcriptional regulator yonR</fullName>
    </submittedName>
    <submittedName>
        <fullName evidence="2">XRE family transcriptional regulator</fullName>
    </submittedName>
</protein>
<evidence type="ECO:0000313" key="3">
    <source>
        <dbReference type="EMBL" id="SQA18101.1"/>
    </source>
</evidence>
<dbReference type="Proteomes" id="UP000250200">
    <property type="component" value="Unassembled WGS sequence"/>
</dbReference>
<accession>A0A076YRZ2</accession>
<feature type="domain" description="HTH cro/C1-type" evidence="1">
    <location>
        <begin position="8"/>
        <end position="36"/>
    </location>
</feature>
<dbReference type="AlphaFoldDB" id="A0A076YRZ2"/>
<dbReference type="Proteomes" id="UP000255140">
    <property type="component" value="Unassembled WGS sequence"/>
</dbReference>